<accession>A0A1U7XLV9</accession>
<evidence type="ECO:0000313" key="3">
    <source>
        <dbReference type="Proteomes" id="UP000189701"/>
    </source>
</evidence>
<protein>
    <submittedName>
        <fullName evidence="4">Uncharacterized protein LOC104235815</fullName>
    </submittedName>
</protein>
<organism evidence="3 4">
    <name type="scientific">Nicotiana sylvestris</name>
    <name type="common">Wood tobacco</name>
    <name type="synonym">South American tobacco</name>
    <dbReference type="NCBI Taxonomy" id="4096"/>
    <lineage>
        <taxon>Eukaryota</taxon>
        <taxon>Viridiplantae</taxon>
        <taxon>Streptophyta</taxon>
        <taxon>Embryophyta</taxon>
        <taxon>Tracheophyta</taxon>
        <taxon>Spermatophyta</taxon>
        <taxon>Magnoliopsida</taxon>
        <taxon>eudicotyledons</taxon>
        <taxon>Gunneridae</taxon>
        <taxon>Pentapetalae</taxon>
        <taxon>asterids</taxon>
        <taxon>lamiids</taxon>
        <taxon>Solanales</taxon>
        <taxon>Solanaceae</taxon>
        <taxon>Nicotianoideae</taxon>
        <taxon>Nicotianeae</taxon>
        <taxon>Nicotiana</taxon>
    </lineage>
</organism>
<keyword evidence="3" id="KW-1185">Reference proteome</keyword>
<proteinExistence type="predicted"/>
<evidence type="ECO:0000256" key="2">
    <source>
        <dbReference type="SAM" id="MobiDB-lite"/>
    </source>
</evidence>
<dbReference type="AlphaFoldDB" id="A0A1U7XLV9"/>
<dbReference type="Proteomes" id="UP000189701">
    <property type="component" value="Unplaced"/>
</dbReference>
<evidence type="ECO:0000256" key="1">
    <source>
        <dbReference type="SAM" id="Coils"/>
    </source>
</evidence>
<evidence type="ECO:0000313" key="4">
    <source>
        <dbReference type="RefSeq" id="XP_009787939.1"/>
    </source>
</evidence>
<feature type="region of interest" description="Disordered" evidence="2">
    <location>
        <begin position="339"/>
        <end position="400"/>
    </location>
</feature>
<gene>
    <name evidence="4" type="primary">LOC104235815</name>
</gene>
<feature type="coiled-coil region" evidence="1">
    <location>
        <begin position="214"/>
        <end position="280"/>
    </location>
</feature>
<keyword evidence="1" id="KW-0175">Coiled coil</keyword>
<feature type="region of interest" description="Disordered" evidence="2">
    <location>
        <begin position="1"/>
        <end position="25"/>
    </location>
</feature>
<reference evidence="3" key="1">
    <citation type="journal article" date="2013" name="Genome Biol.">
        <title>Reference genomes and transcriptomes of Nicotiana sylvestris and Nicotiana tomentosiformis.</title>
        <authorList>
            <person name="Sierro N."/>
            <person name="Battey J.N."/>
            <person name="Ouadi S."/>
            <person name="Bovet L."/>
            <person name="Goepfert S."/>
            <person name="Bakaher N."/>
            <person name="Peitsch M.C."/>
            <person name="Ivanov N.V."/>
        </authorList>
    </citation>
    <scope>NUCLEOTIDE SEQUENCE [LARGE SCALE GENOMIC DNA]</scope>
</reference>
<name>A0A1U7XLV9_NICSY</name>
<feature type="coiled-coil region" evidence="1">
    <location>
        <begin position="132"/>
        <end position="180"/>
    </location>
</feature>
<reference evidence="4" key="2">
    <citation type="submission" date="2025-08" db="UniProtKB">
        <authorList>
            <consortium name="RefSeq"/>
        </authorList>
    </citation>
    <scope>IDENTIFICATION</scope>
    <source>
        <tissue evidence="4">Leaf</tissue>
    </source>
</reference>
<sequence length="400" mass="43912">MAKTSKAVPKKDKALSSSASRPAKPVVPLTLEEITHGDCIIKKDFGIENPPNVGANVEAPRINENAPSEELRAVTTGHSLSLPTYSKEAIEEANTLHMPDLIKVIGSDPFQSCYAGVERADDFNDASSIFAITKFKAELKKCKIELKRVSDEEKALRLLCSQKKEELKDLQATLDKAQKAYLSWMTVAKAGHDWQLRGKVNQVWADCHKWKENMNWLVAEKEDVKAQLTSAEAQLRSAEAKDWAQAREIEGLGAELAKARTEAVNDKAEATRAKAKAEKTKDATDKSIIVYKREVVVVQAELRVASDRAKWSSELAKCQARMETLEEVHARGFDLAEETAEAQARETDARFLASSNDEDVVSGSGDGKSEEDASDGEEAQEDKATGDEDGTLRGVAPKID</sequence>
<dbReference type="RefSeq" id="XP_009787939.1">
    <property type="nucleotide sequence ID" value="XM_009789637.1"/>
</dbReference>